<dbReference type="AlphaFoldDB" id="A0A383A3I6"/>
<organism evidence="1">
    <name type="scientific">marine metagenome</name>
    <dbReference type="NCBI Taxonomy" id="408172"/>
    <lineage>
        <taxon>unclassified sequences</taxon>
        <taxon>metagenomes</taxon>
        <taxon>ecological metagenomes</taxon>
    </lineage>
</organism>
<evidence type="ECO:0000313" key="1">
    <source>
        <dbReference type="EMBL" id="SVE01785.1"/>
    </source>
</evidence>
<name>A0A383A3I6_9ZZZZ</name>
<gene>
    <name evidence="1" type="ORF">METZ01_LOCUS454639</name>
</gene>
<sequence>WNRDPISILKKTNSKVLSLERILNKQELQFLNHQKTRYLDILDELLYAEDISEKFFIDNFTFWDEIKFELLGTYKKRISWYLELIFASKFFLKNSKINCVLSLNVMGETEKAILNQIDKTTISVMLEHAFANYTKDISRYDILSNYSLFPDKIAVWGNVQKNYLSEIHGVSDDKIINCGSPRHDSFFKNSNNLPNGKKNVILLCPRPIVEAAARHHTRMYIKYEKILKQIILDLQKFTDKDIVVKLHPGDISHN</sequence>
<dbReference type="EMBL" id="UINC01188526">
    <property type="protein sequence ID" value="SVE01785.1"/>
    <property type="molecule type" value="Genomic_DNA"/>
</dbReference>
<proteinExistence type="predicted"/>
<feature type="non-terminal residue" evidence="1">
    <location>
        <position position="254"/>
    </location>
</feature>
<accession>A0A383A3I6</accession>
<protein>
    <submittedName>
        <fullName evidence="1">Uncharacterized protein</fullName>
    </submittedName>
</protein>
<feature type="non-terminal residue" evidence="1">
    <location>
        <position position="1"/>
    </location>
</feature>
<reference evidence="1" key="1">
    <citation type="submission" date="2018-05" db="EMBL/GenBank/DDBJ databases">
        <authorList>
            <person name="Lanie J.A."/>
            <person name="Ng W.-L."/>
            <person name="Kazmierczak K.M."/>
            <person name="Andrzejewski T.M."/>
            <person name="Davidsen T.M."/>
            <person name="Wayne K.J."/>
            <person name="Tettelin H."/>
            <person name="Glass J.I."/>
            <person name="Rusch D."/>
            <person name="Podicherti R."/>
            <person name="Tsui H.-C.T."/>
            <person name="Winkler M.E."/>
        </authorList>
    </citation>
    <scope>NUCLEOTIDE SEQUENCE</scope>
</reference>